<feature type="compositionally biased region" description="Low complexity" evidence="1">
    <location>
        <begin position="109"/>
        <end position="119"/>
    </location>
</feature>
<dbReference type="AlphaFoldDB" id="A0A2T3YYF2"/>
<feature type="region of interest" description="Disordered" evidence="1">
    <location>
        <begin position="94"/>
        <end position="128"/>
    </location>
</feature>
<name>A0A2T3YYF2_TRIA4</name>
<dbReference type="Proteomes" id="UP000240493">
    <property type="component" value="Unassembled WGS sequence"/>
</dbReference>
<evidence type="ECO:0000313" key="3">
    <source>
        <dbReference type="Proteomes" id="UP000240493"/>
    </source>
</evidence>
<reference evidence="2 3" key="1">
    <citation type="submission" date="2016-07" db="EMBL/GenBank/DDBJ databases">
        <title>Multiple horizontal gene transfer events from other fungi enriched the ability of initially mycotrophic Trichoderma (Ascomycota) to feed on dead plant biomass.</title>
        <authorList>
            <consortium name="DOE Joint Genome Institute"/>
            <person name="Aerts A."/>
            <person name="Atanasova L."/>
            <person name="Chenthamara K."/>
            <person name="Zhang J."/>
            <person name="Grujic M."/>
            <person name="Henrissat B."/>
            <person name="Kuo A."/>
            <person name="Salamov A."/>
            <person name="Lipzen A."/>
            <person name="Labutti K."/>
            <person name="Barry K."/>
            <person name="Miao Y."/>
            <person name="Rahimi M.J."/>
            <person name="Shen Q."/>
            <person name="Grigoriev I.V."/>
            <person name="Kubicek C.P."/>
            <person name="Druzhinina I.S."/>
        </authorList>
    </citation>
    <scope>NUCLEOTIDE SEQUENCE [LARGE SCALE GENOMIC DNA]</scope>
    <source>
        <strain evidence="2 3">CBS 433.97</strain>
    </source>
</reference>
<evidence type="ECO:0000256" key="1">
    <source>
        <dbReference type="SAM" id="MobiDB-lite"/>
    </source>
</evidence>
<dbReference type="OrthoDB" id="5130748at2759"/>
<sequence>MAAVAAYQDDLKKRGHQDQKNGFRSGVAGSKNKLVSIKKIHLFKPKSCKMELQLPLRRQNINEFLNNLSGISQAQRELRRRATSIADANRVQEITSATPQRSVKRRRTSASPISISSTPPRRPSRKIKSERDKLFDAIEAGDDYPAEPMTIKSADDLNEVQLKKCYEILHACGSATDPNASLTKTRQSIDGFLDAVFNEWSSRKAGNLLRSELEFLVEAEVLAGKLCVKPQEHARVTDCDAGTLCTAPISAVATYCNNPPMFKLEFSTVDELSGQPEAICPIARGDIRWVDKDWVQDLRKSLQAKVIAKIHKHNKHLAIWQARKLIVEWAKGSLSMGEDVSKMGFLKRETADVALIGLRGHLEGN</sequence>
<gene>
    <name evidence="2" type="ORF">M441DRAFT_39599</name>
</gene>
<accession>A0A2T3YYF2</accession>
<feature type="compositionally biased region" description="Basic and acidic residues" evidence="1">
    <location>
        <begin position="9"/>
        <end position="21"/>
    </location>
</feature>
<evidence type="ECO:0000313" key="2">
    <source>
        <dbReference type="EMBL" id="PTB37568.1"/>
    </source>
</evidence>
<proteinExistence type="predicted"/>
<organism evidence="2 3">
    <name type="scientific">Trichoderma asperellum (strain ATCC 204424 / CBS 433.97 / NBRC 101777)</name>
    <dbReference type="NCBI Taxonomy" id="1042311"/>
    <lineage>
        <taxon>Eukaryota</taxon>
        <taxon>Fungi</taxon>
        <taxon>Dikarya</taxon>
        <taxon>Ascomycota</taxon>
        <taxon>Pezizomycotina</taxon>
        <taxon>Sordariomycetes</taxon>
        <taxon>Hypocreomycetidae</taxon>
        <taxon>Hypocreales</taxon>
        <taxon>Hypocreaceae</taxon>
        <taxon>Trichoderma</taxon>
    </lineage>
</organism>
<protein>
    <submittedName>
        <fullName evidence="2">Uncharacterized protein</fullName>
    </submittedName>
</protein>
<feature type="region of interest" description="Disordered" evidence="1">
    <location>
        <begin position="7"/>
        <end position="27"/>
    </location>
</feature>
<dbReference type="EMBL" id="KZ679267">
    <property type="protein sequence ID" value="PTB37568.1"/>
    <property type="molecule type" value="Genomic_DNA"/>
</dbReference>
<keyword evidence="3" id="KW-1185">Reference proteome</keyword>